<keyword evidence="2 4" id="KW-0238">DNA-binding</keyword>
<dbReference type="Pfam" id="PF00440">
    <property type="entry name" value="TetR_N"/>
    <property type="match status" value="1"/>
</dbReference>
<reference evidence="6 7" key="1">
    <citation type="submission" date="2016-10" db="EMBL/GenBank/DDBJ databases">
        <authorList>
            <person name="de Groot N.N."/>
        </authorList>
    </citation>
    <scope>NUCLEOTIDE SEQUENCE [LARGE SCALE GENOMIC DNA]</scope>
    <source>
        <strain evidence="6 7">DSM 18610</strain>
    </source>
</reference>
<dbReference type="SUPFAM" id="SSF48498">
    <property type="entry name" value="Tetracyclin repressor-like, C-terminal domain"/>
    <property type="match status" value="1"/>
</dbReference>
<dbReference type="Proteomes" id="UP000199572">
    <property type="component" value="Unassembled WGS sequence"/>
</dbReference>
<dbReference type="STRING" id="390241.SAMN04488023_105150"/>
<accession>A0A1H9M7U5</accession>
<keyword evidence="3" id="KW-0804">Transcription</keyword>
<dbReference type="InterPro" id="IPR001647">
    <property type="entry name" value="HTH_TetR"/>
</dbReference>
<proteinExistence type="predicted"/>
<dbReference type="InterPro" id="IPR036271">
    <property type="entry name" value="Tet_transcr_reg_TetR-rel_C_sf"/>
</dbReference>
<keyword evidence="1" id="KW-0805">Transcription regulation</keyword>
<name>A0A1H9M7U5_9SPHI</name>
<dbReference type="PANTHER" id="PTHR47506:SF3">
    <property type="entry name" value="HTH-TYPE TRANSCRIPTIONAL REGULATOR LMRA"/>
    <property type="match status" value="1"/>
</dbReference>
<organism evidence="6 7">
    <name type="scientific">Pedobacter rhizosphaerae</name>
    <dbReference type="NCBI Taxonomy" id="390241"/>
    <lineage>
        <taxon>Bacteria</taxon>
        <taxon>Pseudomonadati</taxon>
        <taxon>Bacteroidota</taxon>
        <taxon>Sphingobacteriia</taxon>
        <taxon>Sphingobacteriales</taxon>
        <taxon>Sphingobacteriaceae</taxon>
        <taxon>Pedobacter</taxon>
    </lineage>
</organism>
<dbReference type="PROSITE" id="PS50977">
    <property type="entry name" value="HTH_TETR_2"/>
    <property type="match status" value="1"/>
</dbReference>
<dbReference type="PANTHER" id="PTHR47506">
    <property type="entry name" value="TRANSCRIPTIONAL REGULATORY PROTEIN"/>
    <property type="match status" value="1"/>
</dbReference>
<dbReference type="InterPro" id="IPR009057">
    <property type="entry name" value="Homeodomain-like_sf"/>
</dbReference>
<protein>
    <submittedName>
        <fullName evidence="6">Transcriptional regulator, TetR family</fullName>
    </submittedName>
</protein>
<evidence type="ECO:0000256" key="2">
    <source>
        <dbReference type="ARBA" id="ARBA00023125"/>
    </source>
</evidence>
<dbReference type="Pfam" id="PF16925">
    <property type="entry name" value="TetR_C_13"/>
    <property type="match status" value="1"/>
</dbReference>
<dbReference type="InterPro" id="IPR011075">
    <property type="entry name" value="TetR_C"/>
</dbReference>
<dbReference type="GO" id="GO:0003677">
    <property type="term" value="F:DNA binding"/>
    <property type="evidence" value="ECO:0007669"/>
    <property type="project" value="UniProtKB-UniRule"/>
</dbReference>
<dbReference type="AlphaFoldDB" id="A0A1H9M7U5"/>
<evidence type="ECO:0000256" key="4">
    <source>
        <dbReference type="PROSITE-ProRule" id="PRU00335"/>
    </source>
</evidence>
<evidence type="ECO:0000256" key="3">
    <source>
        <dbReference type="ARBA" id="ARBA00023163"/>
    </source>
</evidence>
<feature type="DNA-binding region" description="H-T-H motif" evidence="4">
    <location>
        <begin position="46"/>
        <end position="65"/>
    </location>
</feature>
<evidence type="ECO:0000313" key="7">
    <source>
        <dbReference type="Proteomes" id="UP000199572"/>
    </source>
</evidence>
<gene>
    <name evidence="6" type="ORF">SAMN04488023_105150</name>
</gene>
<dbReference type="EMBL" id="FOGG01000005">
    <property type="protein sequence ID" value="SER19766.1"/>
    <property type="molecule type" value="Genomic_DNA"/>
</dbReference>
<feature type="domain" description="HTH tetR-type" evidence="5">
    <location>
        <begin position="23"/>
        <end position="83"/>
    </location>
</feature>
<dbReference type="Gene3D" id="1.10.357.10">
    <property type="entry name" value="Tetracycline Repressor, domain 2"/>
    <property type="match status" value="1"/>
</dbReference>
<dbReference type="SUPFAM" id="SSF46689">
    <property type="entry name" value="Homeodomain-like"/>
    <property type="match status" value="1"/>
</dbReference>
<evidence type="ECO:0000313" key="6">
    <source>
        <dbReference type="EMBL" id="SER19766.1"/>
    </source>
</evidence>
<evidence type="ECO:0000259" key="5">
    <source>
        <dbReference type="PROSITE" id="PS50977"/>
    </source>
</evidence>
<keyword evidence="7" id="KW-1185">Reference proteome</keyword>
<dbReference type="PRINTS" id="PR00455">
    <property type="entry name" value="HTHTETR"/>
</dbReference>
<sequence length="213" mass="23625">MINNYTDRYIFVLLNHLVMTKAEKTRQFIVEQTAPIFNTKGYAGTSLNDITEATGLTKGSVYGNFANKDEVALAAFDYNAEKMATAINKAMAEQATMAGKLLVYADLYRALLTNTLHQGGCPLLNTATEADDTHPELRKRVLGAILNWKKHLSALVIKGVESAEFNQKVNPEQVALTMIAMIEGAIMVSRLTENESHWDLIMDSLKKNIKQLS</sequence>
<evidence type="ECO:0000256" key="1">
    <source>
        <dbReference type="ARBA" id="ARBA00023015"/>
    </source>
</evidence>